<dbReference type="Proteomes" id="UP000241848">
    <property type="component" value="Unassembled WGS sequence"/>
</dbReference>
<evidence type="ECO:0000256" key="1">
    <source>
        <dbReference type="SAM" id="MobiDB-lite"/>
    </source>
</evidence>
<evidence type="ECO:0000313" key="3">
    <source>
        <dbReference type="EMBL" id="PSR23808.1"/>
    </source>
</evidence>
<organism evidence="3 4">
    <name type="scientific">Sulfobacillus acidophilus</name>
    <dbReference type="NCBI Taxonomy" id="53633"/>
    <lineage>
        <taxon>Bacteria</taxon>
        <taxon>Bacillati</taxon>
        <taxon>Bacillota</taxon>
        <taxon>Clostridia</taxon>
        <taxon>Eubacteriales</taxon>
        <taxon>Clostridiales Family XVII. Incertae Sedis</taxon>
        <taxon>Sulfobacillus</taxon>
    </lineage>
</organism>
<dbReference type="Pfam" id="PF01695">
    <property type="entry name" value="IstB_IS21"/>
    <property type="match status" value="1"/>
</dbReference>
<proteinExistence type="predicted"/>
<accession>A0A2T2WNK0</accession>
<dbReference type="EMBL" id="PXYV01000003">
    <property type="protein sequence ID" value="PSR23808.1"/>
    <property type="molecule type" value="Genomic_DNA"/>
</dbReference>
<comment type="caution">
    <text evidence="3">The sequence shown here is derived from an EMBL/GenBank/DDBJ whole genome shotgun (WGS) entry which is preliminary data.</text>
</comment>
<feature type="domain" description="IstB-like ATP-binding" evidence="2">
    <location>
        <begin position="17"/>
        <end position="87"/>
    </location>
</feature>
<dbReference type="InterPro" id="IPR002611">
    <property type="entry name" value="IstB_ATP-bd"/>
</dbReference>
<dbReference type="AlphaFoldDB" id="A0A2T2WNK0"/>
<dbReference type="GO" id="GO:0005524">
    <property type="term" value="F:ATP binding"/>
    <property type="evidence" value="ECO:0007669"/>
    <property type="project" value="InterPro"/>
</dbReference>
<feature type="region of interest" description="Disordered" evidence="1">
    <location>
        <begin position="93"/>
        <end position="123"/>
    </location>
</feature>
<name>A0A2T2WNK0_9FIRM</name>
<feature type="compositionally biased region" description="Basic and acidic residues" evidence="1">
    <location>
        <begin position="93"/>
        <end position="109"/>
    </location>
</feature>
<evidence type="ECO:0000313" key="4">
    <source>
        <dbReference type="Proteomes" id="UP000241848"/>
    </source>
</evidence>
<reference evidence="3 4" key="1">
    <citation type="journal article" date="2014" name="BMC Genomics">
        <title>Comparison of environmental and isolate Sulfobacillus genomes reveals diverse carbon, sulfur, nitrogen, and hydrogen metabolisms.</title>
        <authorList>
            <person name="Justice N.B."/>
            <person name="Norman A."/>
            <person name="Brown C.T."/>
            <person name="Singh A."/>
            <person name="Thomas B.C."/>
            <person name="Banfield J.F."/>
        </authorList>
    </citation>
    <scope>NUCLEOTIDE SEQUENCE [LARGE SCALE GENOMIC DNA]</scope>
    <source>
        <strain evidence="3">AMDSBA3</strain>
    </source>
</reference>
<gene>
    <name evidence="3" type="ORF">C7B45_02000</name>
</gene>
<sequence>MSASCRATGGRLSLSAARLEHTDSQALNGWVKVDVLILDGRDVPLNAEQTGDLGEVLEGHRQRAATIFHSQVPVNRWHGWFADVTMDRCHVQPRRPTADRAERQGESCEKTVPPAAPCGTMES</sequence>
<evidence type="ECO:0000259" key="2">
    <source>
        <dbReference type="Pfam" id="PF01695"/>
    </source>
</evidence>
<protein>
    <recommendedName>
        <fullName evidence="2">IstB-like ATP-binding domain-containing protein</fullName>
    </recommendedName>
</protein>